<reference evidence="3 4" key="1">
    <citation type="journal article" date="2015" name="Stand. Genomic Sci.">
        <title>Genomic Encyclopedia of Bacterial and Archaeal Type Strains, Phase III: the genomes of soil and plant-associated and newly described type strains.</title>
        <authorList>
            <person name="Whitman W.B."/>
            <person name="Woyke T."/>
            <person name="Klenk H.P."/>
            <person name="Zhou Y."/>
            <person name="Lilburn T.G."/>
            <person name="Beck B.J."/>
            <person name="De Vos P."/>
            <person name="Vandamme P."/>
            <person name="Eisen J.A."/>
            <person name="Garrity G."/>
            <person name="Hugenholtz P."/>
            <person name="Kyrpides N.C."/>
        </authorList>
    </citation>
    <scope>NUCLEOTIDE SEQUENCE [LARGE SCALE GENOMIC DNA]</scope>
    <source>
        <strain evidence="3 4">VKM Ac-2540</strain>
    </source>
</reference>
<evidence type="ECO:0000313" key="4">
    <source>
        <dbReference type="Proteomes" id="UP000292027"/>
    </source>
</evidence>
<evidence type="ECO:0000313" key="3">
    <source>
        <dbReference type="EMBL" id="RZU20484.1"/>
    </source>
</evidence>
<dbReference type="EMBL" id="SHKR01000011">
    <property type="protein sequence ID" value="RZU20484.1"/>
    <property type="molecule type" value="Genomic_DNA"/>
</dbReference>
<keyword evidence="2" id="KW-0732">Signal</keyword>
<gene>
    <name evidence="3" type="ORF">EV645_2719</name>
</gene>
<protein>
    <submittedName>
        <fullName evidence="3">Uncharacterized protein</fullName>
    </submittedName>
</protein>
<dbReference type="AlphaFoldDB" id="A0A4Q7XBH5"/>
<evidence type="ECO:0000256" key="2">
    <source>
        <dbReference type="SAM" id="SignalP"/>
    </source>
</evidence>
<organism evidence="3 4">
    <name type="scientific">Kribbella rubisoli</name>
    <dbReference type="NCBI Taxonomy" id="3075929"/>
    <lineage>
        <taxon>Bacteria</taxon>
        <taxon>Bacillati</taxon>
        <taxon>Actinomycetota</taxon>
        <taxon>Actinomycetes</taxon>
        <taxon>Propionibacteriales</taxon>
        <taxon>Kribbellaceae</taxon>
        <taxon>Kribbella</taxon>
    </lineage>
</organism>
<feature type="signal peptide" evidence="2">
    <location>
        <begin position="1"/>
        <end position="27"/>
    </location>
</feature>
<accession>A0A4Q7XBH5</accession>
<comment type="caution">
    <text evidence="3">The sequence shown here is derived from an EMBL/GenBank/DDBJ whole genome shotgun (WGS) entry which is preliminary data.</text>
</comment>
<feature type="region of interest" description="Disordered" evidence="1">
    <location>
        <begin position="23"/>
        <end position="88"/>
    </location>
</feature>
<evidence type="ECO:0000256" key="1">
    <source>
        <dbReference type="SAM" id="MobiDB-lite"/>
    </source>
</evidence>
<sequence>MSTTLRRAVLTLAAVGVLLLPSAPALADDNQPVPTEWPTVAVPDDNDGEAAQPAPVEWPAVTKSDDSSDSSSEPAPVEWPTVQEQPSG</sequence>
<name>A0A4Q7XBH5_9ACTN</name>
<proteinExistence type="predicted"/>
<keyword evidence="4" id="KW-1185">Reference proteome</keyword>
<dbReference type="OrthoDB" id="3831268at2"/>
<dbReference type="RefSeq" id="WP_130443145.1">
    <property type="nucleotide sequence ID" value="NZ_SHKR01000011.1"/>
</dbReference>
<feature type="chain" id="PRO_5020317976" evidence="2">
    <location>
        <begin position="28"/>
        <end position="88"/>
    </location>
</feature>
<dbReference type="Proteomes" id="UP000292027">
    <property type="component" value="Unassembled WGS sequence"/>
</dbReference>